<dbReference type="GO" id="GO:0005737">
    <property type="term" value="C:cytoplasm"/>
    <property type="evidence" value="ECO:0007669"/>
    <property type="project" value="TreeGrafter"/>
</dbReference>
<evidence type="ECO:0000313" key="5">
    <source>
        <dbReference type="Proteomes" id="UP000243579"/>
    </source>
</evidence>
<dbReference type="EMBL" id="JNBR01001511">
    <property type="protein sequence ID" value="OQR86376.1"/>
    <property type="molecule type" value="Genomic_DNA"/>
</dbReference>
<dbReference type="SUPFAM" id="SSF52058">
    <property type="entry name" value="L domain-like"/>
    <property type="match status" value="1"/>
</dbReference>
<sequence length="414" mass="45863">MDAPLQLDLSEEGYVAVPETIPADVRSLSLASNRLHSLIGLGRLLYLHQVLTMYGVPASMLVAQIDLSGNKLIALDGIEALRHVSILNISRNNLTSLGGLQTLRSLQYLNVSDNNLADVDLLQHNGQLIYLNASINNIASWPPLGQHSHLETLNLNDNQLGITRTLRASLPVSLRQLKLAYNQIDHLGCFDSCAGEYPVLQSLDLAGNRCAMNPSTAASFLGGIFPALRLLDGLPCEVPHQDHDARQDQDVDVSDRDTKLQLWKQMLQERRDQDERDRIRLRTEVASSWTPPGAMGPQQAPPAPSSVQVPTKQAMERPVMPMDPQPMKLSSTPVKPYMTSSNAVMSERSETRRESLPRYSYDDIDEAPLQQTSVFLSPADTMPSTSFQKELATLQAHMHQLRKYAKVLSPAWPV</sequence>
<evidence type="ECO:0000256" key="2">
    <source>
        <dbReference type="ARBA" id="ARBA00022737"/>
    </source>
</evidence>
<dbReference type="STRING" id="1202772.A0A1V9YL28"/>
<organism evidence="4 5">
    <name type="scientific">Achlya hypogyna</name>
    <name type="common">Oomycete</name>
    <name type="synonym">Protoachlya hypogyna</name>
    <dbReference type="NCBI Taxonomy" id="1202772"/>
    <lineage>
        <taxon>Eukaryota</taxon>
        <taxon>Sar</taxon>
        <taxon>Stramenopiles</taxon>
        <taxon>Oomycota</taxon>
        <taxon>Saprolegniomycetes</taxon>
        <taxon>Saprolegniales</taxon>
        <taxon>Achlyaceae</taxon>
        <taxon>Achlya</taxon>
    </lineage>
</organism>
<comment type="caution">
    <text evidence="4">The sequence shown here is derived from an EMBL/GenBank/DDBJ whole genome shotgun (WGS) entry which is preliminary data.</text>
</comment>
<protein>
    <submittedName>
        <fullName evidence="4">Uncharacterized protein</fullName>
    </submittedName>
</protein>
<dbReference type="Pfam" id="PF13516">
    <property type="entry name" value="LRR_6"/>
    <property type="match status" value="2"/>
</dbReference>
<dbReference type="Proteomes" id="UP000243579">
    <property type="component" value="Unassembled WGS sequence"/>
</dbReference>
<dbReference type="PROSITE" id="PS51450">
    <property type="entry name" value="LRR"/>
    <property type="match status" value="3"/>
</dbReference>
<feature type="compositionally biased region" description="Polar residues" evidence="3">
    <location>
        <begin position="328"/>
        <end position="344"/>
    </location>
</feature>
<keyword evidence="2" id="KW-0677">Repeat</keyword>
<feature type="region of interest" description="Disordered" evidence="3">
    <location>
        <begin position="284"/>
        <end position="354"/>
    </location>
</feature>
<accession>A0A1V9YL28</accession>
<reference evidence="4 5" key="1">
    <citation type="journal article" date="2014" name="Genome Biol. Evol.">
        <title>The secreted proteins of Achlya hypogyna and Thraustotheca clavata identify the ancestral oomycete secretome and reveal gene acquisitions by horizontal gene transfer.</title>
        <authorList>
            <person name="Misner I."/>
            <person name="Blouin N."/>
            <person name="Leonard G."/>
            <person name="Richards T.A."/>
            <person name="Lane C.E."/>
        </authorList>
    </citation>
    <scope>NUCLEOTIDE SEQUENCE [LARGE SCALE GENOMIC DNA]</scope>
    <source>
        <strain evidence="4 5">ATCC 48635</strain>
    </source>
</reference>
<evidence type="ECO:0000313" key="4">
    <source>
        <dbReference type="EMBL" id="OQR86376.1"/>
    </source>
</evidence>
<dbReference type="InterPro" id="IPR032675">
    <property type="entry name" value="LRR_dom_sf"/>
</dbReference>
<name>A0A1V9YL28_ACHHY</name>
<dbReference type="AlphaFoldDB" id="A0A1V9YL28"/>
<evidence type="ECO:0000256" key="3">
    <source>
        <dbReference type="SAM" id="MobiDB-lite"/>
    </source>
</evidence>
<dbReference type="PANTHER" id="PTHR15454:SF56">
    <property type="entry name" value="PROTEIN PHOSPHATASE 1 REGULATORY SUBUNIT 7-RELATED"/>
    <property type="match status" value="1"/>
</dbReference>
<dbReference type="InterPro" id="IPR001611">
    <property type="entry name" value="Leu-rich_rpt"/>
</dbReference>
<evidence type="ECO:0000256" key="1">
    <source>
        <dbReference type="ARBA" id="ARBA00022614"/>
    </source>
</evidence>
<dbReference type="OrthoDB" id="7451790at2759"/>
<dbReference type="PANTHER" id="PTHR15454">
    <property type="entry name" value="NISCHARIN RELATED"/>
    <property type="match status" value="1"/>
</dbReference>
<proteinExistence type="predicted"/>
<dbReference type="Gene3D" id="3.80.10.10">
    <property type="entry name" value="Ribonuclease Inhibitor"/>
    <property type="match status" value="2"/>
</dbReference>
<keyword evidence="1" id="KW-0433">Leucine-rich repeat</keyword>
<gene>
    <name evidence="4" type="ORF">ACHHYP_10611</name>
</gene>
<keyword evidence="5" id="KW-1185">Reference proteome</keyword>